<evidence type="ECO:0000256" key="9">
    <source>
        <dbReference type="ARBA" id="ARBA00023033"/>
    </source>
</evidence>
<dbReference type="GO" id="GO:0046872">
    <property type="term" value="F:metal ion binding"/>
    <property type="evidence" value="ECO:0007669"/>
    <property type="project" value="UniProtKB-KW"/>
</dbReference>
<comment type="domain">
    <text evidence="15">Has a modular structure: an endo-beta-1,4-glucanase catalytic module at the N-terminus, a linker rich in serines and threonines, and a C-terminal carbohydrate-binding module (CBM).</text>
</comment>
<dbReference type="OrthoDB" id="4849160at2759"/>
<dbReference type="GO" id="GO:0008810">
    <property type="term" value="F:cellulase activity"/>
    <property type="evidence" value="ECO:0007669"/>
    <property type="project" value="UniProtKB-UniRule"/>
</dbReference>
<evidence type="ECO:0000256" key="11">
    <source>
        <dbReference type="ARBA" id="ARBA00023277"/>
    </source>
</evidence>
<dbReference type="Proteomes" id="UP001149163">
    <property type="component" value="Unassembled WGS sequence"/>
</dbReference>
<evidence type="ECO:0000256" key="15">
    <source>
        <dbReference type="RuleBase" id="RU368122"/>
    </source>
</evidence>
<comment type="catalytic activity">
    <reaction evidence="14 15">
        <text>[(1-&gt;4)-beta-D-glucosyl]n+m + reduced acceptor + O2 = 4-dehydro-beta-D-glucosyl-[(1-&gt;4)-beta-D-glucosyl]n-1 + [(1-&gt;4)-beta-D-glucosyl]m + acceptor + H2O.</text>
        <dbReference type="EC" id="1.14.99.56"/>
    </reaction>
</comment>
<keyword evidence="3 15" id="KW-0964">Secreted</keyword>
<organism evidence="17 18">
    <name type="scientific">Penicillium canariense</name>
    <dbReference type="NCBI Taxonomy" id="189055"/>
    <lineage>
        <taxon>Eukaryota</taxon>
        <taxon>Fungi</taxon>
        <taxon>Dikarya</taxon>
        <taxon>Ascomycota</taxon>
        <taxon>Pezizomycotina</taxon>
        <taxon>Eurotiomycetes</taxon>
        <taxon>Eurotiomycetidae</taxon>
        <taxon>Eurotiales</taxon>
        <taxon>Aspergillaceae</taxon>
        <taxon>Penicillium</taxon>
    </lineage>
</organism>
<keyword evidence="5" id="KW-0732">Signal</keyword>
<comment type="subcellular location">
    <subcellularLocation>
        <location evidence="2 15">Secreted</location>
    </subcellularLocation>
</comment>
<evidence type="ECO:0000256" key="3">
    <source>
        <dbReference type="ARBA" id="ARBA00022525"/>
    </source>
</evidence>
<feature type="domain" description="Auxiliary Activity family 9 catalytic" evidence="16">
    <location>
        <begin position="12"/>
        <end position="99"/>
    </location>
</feature>
<dbReference type="PANTHER" id="PTHR33353">
    <property type="entry name" value="PUTATIVE (AFU_ORTHOLOGUE AFUA_1G12560)-RELATED"/>
    <property type="match status" value="1"/>
</dbReference>
<dbReference type="EMBL" id="JAPQKN010000007">
    <property type="protein sequence ID" value="KAJ5152568.1"/>
    <property type="molecule type" value="Genomic_DNA"/>
</dbReference>
<keyword evidence="12 15" id="KW-0624">Polysaccharide degradation</keyword>
<keyword evidence="6 15" id="KW-0136">Cellulose degradation</keyword>
<reference evidence="17" key="1">
    <citation type="submission" date="2022-11" db="EMBL/GenBank/DDBJ databases">
        <authorList>
            <person name="Petersen C."/>
        </authorList>
    </citation>
    <scope>NUCLEOTIDE SEQUENCE</scope>
    <source>
        <strain evidence="17">IBT 26290</strain>
    </source>
</reference>
<dbReference type="GO" id="GO:0030248">
    <property type="term" value="F:cellulose binding"/>
    <property type="evidence" value="ECO:0007669"/>
    <property type="project" value="UniProtKB-UniRule"/>
</dbReference>
<dbReference type="GeneID" id="81430346"/>
<evidence type="ECO:0000256" key="13">
    <source>
        <dbReference type="ARBA" id="ARBA00044502"/>
    </source>
</evidence>
<evidence type="ECO:0000256" key="4">
    <source>
        <dbReference type="ARBA" id="ARBA00022723"/>
    </source>
</evidence>
<evidence type="ECO:0000256" key="7">
    <source>
        <dbReference type="ARBA" id="ARBA00023002"/>
    </source>
</evidence>
<protein>
    <recommendedName>
        <fullName evidence="15">AA9 family lytic polysaccharide monooxygenase</fullName>
        <ecNumber evidence="15">1.14.99.56</ecNumber>
    </recommendedName>
    <alternativeName>
        <fullName evidence="15">Endo-beta-1,4-glucanase</fullName>
    </alternativeName>
    <alternativeName>
        <fullName evidence="15">Glycosyl hydrolase 61 family protein</fullName>
    </alternativeName>
</protein>
<name>A0A9W9HM13_9EURO</name>
<keyword evidence="9" id="KW-0503">Monooxygenase</keyword>
<evidence type="ECO:0000313" key="18">
    <source>
        <dbReference type="Proteomes" id="UP001149163"/>
    </source>
</evidence>
<evidence type="ECO:0000256" key="1">
    <source>
        <dbReference type="ARBA" id="ARBA00001973"/>
    </source>
</evidence>
<gene>
    <name evidence="17" type="ORF">N7482_009046</name>
</gene>
<keyword evidence="17" id="KW-0378">Hydrolase</keyword>
<comment type="caution">
    <text evidence="17">The sequence shown here is derived from an EMBL/GenBank/DDBJ whole genome shotgun (WGS) entry which is preliminary data.</text>
</comment>
<evidence type="ECO:0000259" key="16">
    <source>
        <dbReference type="Pfam" id="PF03443"/>
    </source>
</evidence>
<evidence type="ECO:0000313" key="17">
    <source>
        <dbReference type="EMBL" id="KAJ5152568.1"/>
    </source>
</evidence>
<proteinExistence type="inferred from homology"/>
<reference evidence="17" key="2">
    <citation type="journal article" date="2023" name="IMA Fungus">
        <title>Comparative genomic study of the Penicillium genus elucidates a diverse pangenome and 15 lateral gene transfer events.</title>
        <authorList>
            <person name="Petersen C."/>
            <person name="Sorensen T."/>
            <person name="Nielsen M.R."/>
            <person name="Sondergaard T.E."/>
            <person name="Sorensen J.L."/>
            <person name="Fitzpatrick D.A."/>
            <person name="Frisvad J.C."/>
            <person name="Nielsen K.L."/>
        </authorList>
    </citation>
    <scope>NUCLEOTIDE SEQUENCE</scope>
    <source>
        <strain evidence="17">IBT 26290</strain>
    </source>
</reference>
<evidence type="ECO:0000256" key="5">
    <source>
        <dbReference type="ARBA" id="ARBA00022729"/>
    </source>
</evidence>
<dbReference type="RefSeq" id="XP_056538876.1">
    <property type="nucleotide sequence ID" value="XM_056691170.1"/>
</dbReference>
<keyword evidence="8" id="KW-0186">Copper</keyword>
<evidence type="ECO:0000256" key="6">
    <source>
        <dbReference type="ARBA" id="ARBA00023001"/>
    </source>
</evidence>
<evidence type="ECO:0000256" key="10">
    <source>
        <dbReference type="ARBA" id="ARBA00023157"/>
    </source>
</evidence>
<dbReference type="InterPro" id="IPR005103">
    <property type="entry name" value="AA9_LPMO"/>
</dbReference>
<dbReference type="InterPro" id="IPR049892">
    <property type="entry name" value="AA9"/>
</dbReference>
<evidence type="ECO:0000256" key="2">
    <source>
        <dbReference type="ARBA" id="ARBA00004613"/>
    </source>
</evidence>
<evidence type="ECO:0000256" key="12">
    <source>
        <dbReference type="ARBA" id="ARBA00023326"/>
    </source>
</evidence>
<keyword evidence="7" id="KW-0560">Oxidoreductase</keyword>
<comment type="similarity">
    <text evidence="13">Belongs to the polysaccharide monooxygenase AA9 family.</text>
</comment>
<accession>A0A9W9HM13</accession>
<evidence type="ECO:0000256" key="8">
    <source>
        <dbReference type="ARBA" id="ARBA00023008"/>
    </source>
</evidence>
<keyword evidence="18" id="KW-1185">Reference proteome</keyword>
<dbReference type="EC" id="1.14.99.56" evidence="15"/>
<keyword evidence="4" id="KW-0479">Metal-binding</keyword>
<dbReference type="Pfam" id="PF03443">
    <property type="entry name" value="AA9"/>
    <property type="match status" value="1"/>
</dbReference>
<dbReference type="PANTHER" id="PTHR33353:SF36">
    <property type="entry name" value="ENDO-BETA-1,4-GLUCANASE D"/>
    <property type="match status" value="1"/>
</dbReference>
<sequence>MFLLPVTLQYDSWWGDNQLIANNSSWMVGISLSIAPGYYVLRRELIAPHSAGTEDGAQKYPQCFNLQVTGSEFDKPSGVVGTERDSPMGAGILVNIYTSLLTYVVPGPTPYSGPISLCSIP</sequence>
<comment type="cofactor">
    <cofactor evidence="1">
        <name>Cu(2+)</name>
        <dbReference type="ChEBI" id="CHEBI:29036"/>
    </cofactor>
</comment>
<dbReference type="GO" id="GO:0030245">
    <property type="term" value="P:cellulose catabolic process"/>
    <property type="evidence" value="ECO:0007669"/>
    <property type="project" value="UniProtKB-UniRule"/>
</dbReference>
<dbReference type="GO" id="GO:0004497">
    <property type="term" value="F:monooxygenase activity"/>
    <property type="evidence" value="ECO:0007669"/>
    <property type="project" value="UniProtKB-KW"/>
</dbReference>
<keyword evidence="11 15" id="KW-0119">Carbohydrate metabolism</keyword>
<evidence type="ECO:0000256" key="14">
    <source>
        <dbReference type="ARBA" id="ARBA00045077"/>
    </source>
</evidence>
<comment type="function">
    <text evidence="15">Lytic polysaccharide monooxygenase (LMPO) that depolymerizes crystalline and amorphous polysaccharides via the oxidation of scissile alpha- or beta-(1-4)-glycosidic bonds, yielding C1 and/or C4 oxidation products. Catalysis by LPMOs requires the reduction of the active-site copper from Cu(II) to Cu(I) by a reducing agent and H(2)O(2) or O(2) as a cosubstrate.</text>
</comment>
<dbReference type="Gene3D" id="2.70.50.70">
    <property type="match status" value="1"/>
</dbReference>
<dbReference type="AlphaFoldDB" id="A0A9W9HM13"/>
<dbReference type="GO" id="GO:0005576">
    <property type="term" value="C:extracellular region"/>
    <property type="evidence" value="ECO:0007669"/>
    <property type="project" value="UniProtKB-SubCell"/>
</dbReference>
<keyword evidence="10 15" id="KW-1015">Disulfide bond</keyword>